<sequence length="983" mass="111083">MPNSLESKKWKKIAKIFIGALTSFILVLLFFPLLFHGWISEKVSYYASEYLTSELQFEDSRLTFFRHFPSATLSMEDVTIYGSGPYSKAPFISAKTLDFTISIWRILLTDEVALEKFDLDKAQVSMKVDRFGRPNYGIFKSSKTPTDTTETTSPFVTLKGIKIQDVNISYIDDLRNLDIQAKGFSYDGAGNFKQGQLSLGSEFEIAKLDVIFEDVAYLKDKHLKASISSVYNDNTASVSLDKNDLQINSLLFSLTGKIDFDPKGFHYEAEVSTTKSHLSELLSLLPPNYQEWRKKTNVDGLLDAKLHMSGFQNGVSDSLEHSKIDLRVQFKDGTLQYKETPEPIENILVDADLKLENDQFEIQVDTLSFTLEDDFSRGHFYAKGTQNSFNLKTRLHTQLNLHLLQESLQLPDLHFGGHLVGDINASGVYDISKKLFPITDAEIQVTDGYLKTSFPDPIEKIFIDFKFRNKGGRLEDSAILLEDLSFMFEDNPFDLKFMISNLEQPDYTIQAKGSLDLKNFTQVTPLPYISGANGFIRLDALFKGRAKRGKAGGKTEFDVESNSGTLFLENVVLESKVLLEPFEIIHGDFTFKLDRLEFSDFELKYANNYAILNGYFTNYIPYFIVPNAVLEGDFDVQSDRINLNDLIPSEPLHKVAQTDSLAHIPADSLLIPDEITGVLQVSKNISFKLNVDIDTLAYMTLKASNFKGQVTLTKGGLLFNDTRMDLVGGTASMQGYYRPNGNNEAFFDFKLLGKNLDIKRAYNEIDLFRDLVPAAEKANGIVSLDYEVKGSMDKTMQPILPSLEGSGVLNAKHIQFENYKLFGTVSKQTRIGALNNPKMEQITIVSKIDNNLLEMERFKFKVHPFLLRMEGQTTLDGDLDLQMRLGLPPFGLVGIPIKITGVSDSLKIKVGLREKDLRALDYDDDSLSKEERLRFLMLRDSITEQMNIEEIKAFETRMDSIYFRNPNLPKTTDSIATGISKVE</sequence>
<accession>A0ACC5U8K5</accession>
<proteinExistence type="predicted"/>
<comment type="caution">
    <text evidence="1">The sequence shown here is derived from an EMBL/GenBank/DDBJ whole genome shotgun (WGS) entry which is preliminary data.</text>
</comment>
<keyword evidence="2" id="KW-1185">Reference proteome</keyword>
<dbReference type="Proteomes" id="UP001647509">
    <property type="component" value="Unassembled WGS sequence"/>
</dbReference>
<reference evidence="1" key="1">
    <citation type="submission" date="2021-05" db="EMBL/GenBank/DDBJ databases">
        <title>Draft genomes of bacteria isolated from model marine particles.</title>
        <authorList>
            <person name="Datta M.S."/>
            <person name="Schwartzman J.A."/>
            <person name="Enke T.N."/>
            <person name="Saavedra J."/>
            <person name="Cermak N."/>
            <person name="Cordero O.X."/>
        </authorList>
    </citation>
    <scope>NUCLEOTIDE SEQUENCE</scope>
    <source>
        <strain evidence="1">I2M19</strain>
    </source>
</reference>
<evidence type="ECO:0000313" key="1">
    <source>
        <dbReference type="EMBL" id="MBU2950639.1"/>
    </source>
</evidence>
<gene>
    <name evidence="1" type="ORF">KO493_08020</name>
</gene>
<name>A0ACC5U8K5_9FLAO</name>
<evidence type="ECO:0000313" key="2">
    <source>
        <dbReference type="Proteomes" id="UP001647509"/>
    </source>
</evidence>
<dbReference type="EMBL" id="JAHKPD010000012">
    <property type="protein sequence ID" value="MBU2950639.1"/>
    <property type="molecule type" value="Genomic_DNA"/>
</dbReference>
<protein>
    <submittedName>
        <fullName evidence="1">Uncharacterized protein</fullName>
    </submittedName>
</protein>
<organism evidence="1 2">
    <name type="scientific">Pseudotamlana agarivorans</name>
    <dbReference type="NCBI Taxonomy" id="481183"/>
    <lineage>
        <taxon>Bacteria</taxon>
        <taxon>Pseudomonadati</taxon>
        <taxon>Bacteroidota</taxon>
        <taxon>Flavobacteriia</taxon>
        <taxon>Flavobacteriales</taxon>
        <taxon>Flavobacteriaceae</taxon>
        <taxon>Pseudotamlana</taxon>
    </lineage>
</organism>